<sequence>MISMRVLSDSSSFFFTVGRAILGEIETPTRPCSWLCFLLAFVFFAVSPSSSLAPTKVSIFRVHTSGFFVAHTRAPHRFRFCQFAQIKNPTADRRNRPYFQHHTLLSRDVVKVPF</sequence>
<dbReference type="AlphaFoldDB" id="A0A8D8CYE7"/>
<evidence type="ECO:0000313" key="1">
    <source>
        <dbReference type="EMBL" id="CAG6502670.1"/>
    </source>
</evidence>
<dbReference type="EMBL" id="HBUE01145376">
    <property type="protein sequence ID" value="CAG6502670.1"/>
    <property type="molecule type" value="Transcribed_RNA"/>
</dbReference>
<accession>A0A8D8CYE7</accession>
<organism evidence="1">
    <name type="scientific">Culex pipiens</name>
    <name type="common">House mosquito</name>
    <dbReference type="NCBI Taxonomy" id="7175"/>
    <lineage>
        <taxon>Eukaryota</taxon>
        <taxon>Metazoa</taxon>
        <taxon>Ecdysozoa</taxon>
        <taxon>Arthropoda</taxon>
        <taxon>Hexapoda</taxon>
        <taxon>Insecta</taxon>
        <taxon>Pterygota</taxon>
        <taxon>Neoptera</taxon>
        <taxon>Endopterygota</taxon>
        <taxon>Diptera</taxon>
        <taxon>Nematocera</taxon>
        <taxon>Culicoidea</taxon>
        <taxon>Culicidae</taxon>
        <taxon>Culicinae</taxon>
        <taxon>Culicini</taxon>
        <taxon>Culex</taxon>
        <taxon>Culex</taxon>
    </lineage>
</organism>
<proteinExistence type="predicted"/>
<name>A0A8D8CYE7_CULPI</name>
<reference evidence="1" key="1">
    <citation type="submission" date="2021-05" db="EMBL/GenBank/DDBJ databases">
        <authorList>
            <person name="Alioto T."/>
            <person name="Alioto T."/>
            <person name="Gomez Garrido J."/>
        </authorList>
    </citation>
    <scope>NUCLEOTIDE SEQUENCE</scope>
</reference>
<protein>
    <submittedName>
        <fullName evidence="1">(northern house mosquito) hypothetical protein</fullName>
    </submittedName>
</protein>
<dbReference type="EMBL" id="HBUE01250235">
    <property type="protein sequence ID" value="CAG6553910.1"/>
    <property type="molecule type" value="Transcribed_RNA"/>
</dbReference>